<gene>
    <name evidence="1" type="ORF">UFOVP10_10</name>
</gene>
<sequence length="67" mass="7401">MNIKELADQADLAAPWNPLSPLKELQLKKFAELIVAHEREECAKMVDHILKEGGGTYGDAIRARGKA</sequence>
<organism evidence="1">
    <name type="scientific">uncultured Caudovirales phage</name>
    <dbReference type="NCBI Taxonomy" id="2100421"/>
    <lineage>
        <taxon>Viruses</taxon>
        <taxon>Duplodnaviria</taxon>
        <taxon>Heunggongvirae</taxon>
        <taxon>Uroviricota</taxon>
        <taxon>Caudoviricetes</taxon>
        <taxon>Peduoviridae</taxon>
        <taxon>Maltschvirus</taxon>
        <taxon>Maltschvirus maltsch</taxon>
    </lineage>
</organism>
<name>A0A6J5KIQ3_9CAUD</name>
<accession>A0A6J5KIQ3</accession>
<dbReference type="EMBL" id="LR796142">
    <property type="protein sequence ID" value="CAB4121032.1"/>
    <property type="molecule type" value="Genomic_DNA"/>
</dbReference>
<protein>
    <submittedName>
        <fullName evidence="1">Uncharacterized protein</fullName>
    </submittedName>
</protein>
<evidence type="ECO:0000313" key="1">
    <source>
        <dbReference type="EMBL" id="CAB4121032.1"/>
    </source>
</evidence>
<proteinExistence type="predicted"/>
<reference evidence="1" key="1">
    <citation type="submission" date="2020-04" db="EMBL/GenBank/DDBJ databases">
        <authorList>
            <person name="Chiriac C."/>
            <person name="Salcher M."/>
            <person name="Ghai R."/>
            <person name="Kavagutti S V."/>
        </authorList>
    </citation>
    <scope>NUCLEOTIDE SEQUENCE</scope>
</reference>